<feature type="region of interest" description="Disordered" evidence="1">
    <location>
        <begin position="199"/>
        <end position="240"/>
    </location>
</feature>
<accession>A0ABN9WTI0</accession>
<feature type="region of interest" description="Disordered" evidence="1">
    <location>
        <begin position="107"/>
        <end position="139"/>
    </location>
</feature>
<dbReference type="EMBL" id="CAUYUJ010019136">
    <property type="protein sequence ID" value="CAK0888819.1"/>
    <property type="molecule type" value="Genomic_DNA"/>
</dbReference>
<proteinExistence type="predicted"/>
<gene>
    <name evidence="2" type="ORF">PCOR1329_LOCUS69534</name>
</gene>
<evidence type="ECO:0000313" key="2">
    <source>
        <dbReference type="EMBL" id="CAK0888819.1"/>
    </source>
</evidence>
<evidence type="ECO:0000256" key="1">
    <source>
        <dbReference type="SAM" id="MobiDB-lite"/>
    </source>
</evidence>
<organism evidence="2 3">
    <name type="scientific">Prorocentrum cordatum</name>
    <dbReference type="NCBI Taxonomy" id="2364126"/>
    <lineage>
        <taxon>Eukaryota</taxon>
        <taxon>Sar</taxon>
        <taxon>Alveolata</taxon>
        <taxon>Dinophyceae</taxon>
        <taxon>Prorocentrales</taxon>
        <taxon>Prorocentraceae</taxon>
        <taxon>Prorocentrum</taxon>
    </lineage>
</organism>
<reference evidence="2" key="1">
    <citation type="submission" date="2023-10" db="EMBL/GenBank/DDBJ databases">
        <authorList>
            <person name="Chen Y."/>
            <person name="Shah S."/>
            <person name="Dougan E. K."/>
            <person name="Thang M."/>
            <person name="Chan C."/>
        </authorList>
    </citation>
    <scope>NUCLEOTIDE SEQUENCE [LARGE SCALE GENOMIC DNA]</scope>
</reference>
<protein>
    <submittedName>
        <fullName evidence="2">Uncharacterized protein</fullName>
    </submittedName>
</protein>
<feature type="compositionally biased region" description="Polar residues" evidence="1">
    <location>
        <begin position="230"/>
        <end position="240"/>
    </location>
</feature>
<comment type="caution">
    <text evidence="2">The sequence shown here is derived from an EMBL/GenBank/DDBJ whole genome shotgun (WGS) entry which is preliminary data.</text>
</comment>
<evidence type="ECO:0000313" key="3">
    <source>
        <dbReference type="Proteomes" id="UP001189429"/>
    </source>
</evidence>
<feature type="compositionally biased region" description="Acidic residues" evidence="1">
    <location>
        <begin position="114"/>
        <end position="128"/>
    </location>
</feature>
<dbReference type="Proteomes" id="UP001189429">
    <property type="component" value="Unassembled WGS sequence"/>
</dbReference>
<name>A0ABN9WTI0_9DINO</name>
<keyword evidence="3" id="KW-1185">Reference proteome</keyword>
<sequence length="379" mass="40406">MPRRAKGAKQSSASPAGAEQLTLGFESSVAILAQARLIICRRPRRQRICLGSMEGLPGYDACVVNKTFLEPAPGPPDPGQLMRSQTAPPHFAPVPVTSISLYYDDPDAVASEKDPDDADDADDADDSDGPAPPPPAPAELERLKTGYRVFDEPPEHWQWDCRGARQGQGGAPSRVVQMVPVYAAPAAVLVQPAHAAASPSEQQGVAQDALSGAELPLAPPGEGGGPPMPQTLQRSTSVSTRAARIEWTVDARKLRGNDKSAVSPPFELTCGGRTLPFRMMISRCQVNDQKGGASFKKSRGKGTVTVKCEADLTQLTTPLQFRIYVGAGANRQTPRGPVEHDFSASAVCTLPKDVEEWDFSEARDAVSSTFVVGLEVLMQ</sequence>